<feature type="compositionally biased region" description="Polar residues" evidence="9">
    <location>
        <begin position="371"/>
        <end position="381"/>
    </location>
</feature>
<dbReference type="GO" id="GO:0006890">
    <property type="term" value="P:retrograde vesicle-mediated transport, Golgi to endoplasmic reticulum"/>
    <property type="evidence" value="ECO:0007669"/>
    <property type="project" value="TreeGrafter"/>
</dbReference>
<comment type="subcellular location">
    <subcellularLocation>
        <location evidence="1">Golgi apparatus membrane</location>
        <topology evidence="1">Peripheral membrane protein</topology>
    </subcellularLocation>
</comment>
<dbReference type="OMA" id="LKYYHNC"/>
<keyword evidence="5" id="KW-0653">Protein transport</keyword>
<reference evidence="10" key="1">
    <citation type="submission" date="2020-09" db="EMBL/GenBank/DDBJ databases">
        <title>Comparative genome analyses of four rice-infecting Rhizoctonia solani isolates reveal extensive enrichment of homogalacturonan modification genes.</title>
        <authorList>
            <person name="Lee D.-Y."/>
            <person name="Jeon J."/>
            <person name="Kim K.-T."/>
            <person name="Cheong K."/>
            <person name="Song H."/>
            <person name="Choi G."/>
            <person name="Ko J."/>
            <person name="Opiyo S.O."/>
            <person name="Zuo S."/>
            <person name="Madhav S."/>
            <person name="Lee Y.-H."/>
            <person name="Wang G.-L."/>
        </authorList>
    </citation>
    <scope>NUCLEOTIDE SEQUENCE</scope>
    <source>
        <strain evidence="10">AG1-IA YN-7</strain>
    </source>
</reference>
<dbReference type="EMBL" id="JACYCC010000212">
    <property type="protein sequence ID" value="KAF8672140.1"/>
    <property type="molecule type" value="Genomic_DNA"/>
</dbReference>
<comment type="caution">
    <text evidence="10">The sequence shown here is derived from an EMBL/GenBank/DDBJ whole genome shotgun (WGS) entry which is preliminary data.</text>
</comment>
<gene>
    <name evidence="10" type="ORF">RHS04_07894</name>
</gene>
<evidence type="ECO:0000256" key="2">
    <source>
        <dbReference type="ARBA" id="ARBA00005831"/>
    </source>
</evidence>
<proteinExistence type="inferred from homology"/>
<evidence type="ECO:0000256" key="6">
    <source>
        <dbReference type="ARBA" id="ARBA00023034"/>
    </source>
</evidence>
<evidence type="ECO:0000256" key="3">
    <source>
        <dbReference type="ARBA" id="ARBA00020984"/>
    </source>
</evidence>
<feature type="region of interest" description="Disordered" evidence="9">
    <location>
        <begin position="371"/>
        <end position="414"/>
    </location>
</feature>
<dbReference type="Pfam" id="PF10191">
    <property type="entry name" value="COG7"/>
    <property type="match status" value="2"/>
</dbReference>
<keyword evidence="6" id="KW-0333">Golgi apparatus</keyword>
<dbReference type="GO" id="GO:0007030">
    <property type="term" value="P:Golgi organization"/>
    <property type="evidence" value="ECO:0007669"/>
    <property type="project" value="TreeGrafter"/>
</dbReference>
<dbReference type="PANTHER" id="PTHR21443:SF0">
    <property type="entry name" value="CONSERVED OLIGOMERIC GOLGI COMPLEX SUBUNIT 7"/>
    <property type="match status" value="1"/>
</dbReference>
<dbReference type="PANTHER" id="PTHR21443">
    <property type="entry name" value="CONSERVED OLIGOMERIC GOLGI COMPLEX COMPONENT 7"/>
    <property type="match status" value="1"/>
</dbReference>
<evidence type="ECO:0000313" key="11">
    <source>
        <dbReference type="Proteomes" id="UP000650582"/>
    </source>
</evidence>
<evidence type="ECO:0000313" key="10">
    <source>
        <dbReference type="EMBL" id="KAF8672140.1"/>
    </source>
</evidence>
<dbReference type="Proteomes" id="UP000650582">
    <property type="component" value="Unassembled WGS sequence"/>
</dbReference>
<evidence type="ECO:0000256" key="8">
    <source>
        <dbReference type="ARBA" id="ARBA00031345"/>
    </source>
</evidence>
<evidence type="ECO:0000256" key="1">
    <source>
        <dbReference type="ARBA" id="ARBA00004395"/>
    </source>
</evidence>
<organism evidence="10 11">
    <name type="scientific">Rhizoctonia solani</name>
    <dbReference type="NCBI Taxonomy" id="456999"/>
    <lineage>
        <taxon>Eukaryota</taxon>
        <taxon>Fungi</taxon>
        <taxon>Dikarya</taxon>
        <taxon>Basidiomycota</taxon>
        <taxon>Agaricomycotina</taxon>
        <taxon>Agaricomycetes</taxon>
        <taxon>Cantharellales</taxon>
        <taxon>Ceratobasidiaceae</taxon>
        <taxon>Rhizoctonia</taxon>
    </lineage>
</organism>
<dbReference type="GO" id="GO:0000139">
    <property type="term" value="C:Golgi membrane"/>
    <property type="evidence" value="ECO:0007669"/>
    <property type="project" value="UniProtKB-SubCell"/>
</dbReference>
<comment type="similarity">
    <text evidence="2">Belongs to the COG7 family.</text>
</comment>
<name>A0A8H7H283_9AGAM</name>
<dbReference type="GO" id="GO:0017119">
    <property type="term" value="C:Golgi transport complex"/>
    <property type="evidence" value="ECO:0007669"/>
    <property type="project" value="InterPro"/>
</dbReference>
<dbReference type="InterPro" id="IPR019335">
    <property type="entry name" value="COG7"/>
</dbReference>
<keyword evidence="7" id="KW-0472">Membrane</keyword>
<evidence type="ECO:0000256" key="7">
    <source>
        <dbReference type="ARBA" id="ARBA00023136"/>
    </source>
</evidence>
<dbReference type="AlphaFoldDB" id="A0A8H7H283"/>
<evidence type="ECO:0000256" key="9">
    <source>
        <dbReference type="SAM" id="MobiDB-lite"/>
    </source>
</evidence>
<keyword evidence="4" id="KW-0813">Transport</keyword>
<accession>A0A8H7H283</accession>
<feature type="compositionally biased region" description="Basic residues" evidence="9">
    <location>
        <begin position="384"/>
        <end position="393"/>
    </location>
</feature>
<sequence>MSSETELSVDSLNLDSALSRHGDNVVDWVNELLDPLLPEQPSSSTSDLGSLDKTIVSLIARFDVIAQETASRLDTTIADVTRTMPRLNFDVQVMREAALSLQSALHTLQSNSATNTLLPQSNNETTSALDRLHTLSQTHSNMTAAYELLKKAEAWSTLESDVARLLASSEFDAAADRLAASTTSLQVFEGTSEYENAKALMVSLQNQLEAGLSTAVVNAVNRMDFETCKRYYLIFGRIQRESEFKYYYNGIRRASLIKLWSSHGEDTATELSFSDFFSKFFSEFLALVHAERQNMLKVYPDAQDCLGEFILTTVEALSPSISQRLETQREPDGLVALISALGTVQEFVSSASKTLEAMLLFSPGLSTVGGTTPAATKSNSLLRKPSHSRRTSKRFSISQRDSAPKLSRSGTGESLETESIPAWEVSLLEPFLEHQSDYGQLELKYLHHVLLEKSQKRQTTDGAKRFHDMTTDAFGLAEDAIPRCLAFTHTYGIKDLLGAVDEFCKDVVEGCRTSCIPSSSSTSSANSMANAANTTTSTAASVPDEDLDYTAEDWSAFQLALRLLEGCRAARDRLDTLESRIKTRVVQAYRLTSLGIPRAQQHLLAHSPLNTTENQNILIQWDAGKLNTPLLIRARKAQLEFTQACQALVRDTILSPLRIRLSGYALLGEWTEVDHTQPGTLKLPKFSTSATSTIQSVAEGLLNLPRLFEVYADDNALAFSLSTLPFVGSGGGRDVGGRIGGGAEQNQTTGIQEESQNAEEHNAEIVTSTWLSSLTLSLCAHLTDQILPEITALTPLGARQLGSDLEYLSNVVRTLGVEPEVLEQWRAVVELPDEEGIARVKEGKEVDGVFGKVASLRGWVGE</sequence>
<evidence type="ECO:0000256" key="4">
    <source>
        <dbReference type="ARBA" id="ARBA00022448"/>
    </source>
</evidence>
<evidence type="ECO:0000256" key="5">
    <source>
        <dbReference type="ARBA" id="ARBA00022927"/>
    </source>
</evidence>
<protein>
    <recommendedName>
        <fullName evidence="3">Conserved oligomeric Golgi complex subunit 7</fullName>
    </recommendedName>
    <alternativeName>
        <fullName evidence="8">Component of oligomeric Golgi complex 7</fullName>
    </alternativeName>
</protein>
<dbReference type="GO" id="GO:0006886">
    <property type="term" value="P:intracellular protein transport"/>
    <property type="evidence" value="ECO:0007669"/>
    <property type="project" value="InterPro"/>
</dbReference>